<dbReference type="Pfam" id="PF00186">
    <property type="entry name" value="DHFR_1"/>
    <property type="match status" value="1"/>
</dbReference>
<sequence>MFSSRIINKHNFNAVISTSSHVFGCPYLVPSCRNCREFSIMEGGNIHPDSQKTYQVVVAATRDMGIGKNGKLPWKLPSDLKFFKEITTSTSDPTKKNAVIMGRKTWDSIPLQYRPLSGRLNVVLSRSTTCSVASSENVVTCGSIPSALELLASSPYSLEIDKVFVIGGGQILREAMNGTGCEAIHMTEIDANIDCDTFIPHVDLSVFRPWCSSLPLTENDIRYHFVSYVRVIWNMKGNSIAVTEEPSFLSGRKTLR</sequence>
<comment type="similarity">
    <text evidence="6">Belongs to the dihydrofolate reductase family.</text>
</comment>
<dbReference type="Gene3D" id="3.40.430.10">
    <property type="entry name" value="Dihydrofolate Reductase, subunit A"/>
    <property type="match status" value="1"/>
</dbReference>
<dbReference type="GO" id="GO:0046452">
    <property type="term" value="P:dihydrofolate metabolic process"/>
    <property type="evidence" value="ECO:0007669"/>
    <property type="project" value="TreeGrafter"/>
</dbReference>
<proteinExistence type="inferred from homology"/>
<dbReference type="PROSITE" id="PS51330">
    <property type="entry name" value="DHFR_2"/>
    <property type="match status" value="1"/>
</dbReference>
<evidence type="ECO:0000256" key="1">
    <source>
        <dbReference type="ARBA" id="ARBA00004903"/>
    </source>
</evidence>
<evidence type="ECO:0000256" key="4">
    <source>
        <dbReference type="ARBA" id="ARBA00022857"/>
    </source>
</evidence>
<gene>
    <name evidence="8" type="ORF">M8C21_002569</name>
</gene>
<evidence type="ECO:0000313" key="9">
    <source>
        <dbReference type="Proteomes" id="UP001206925"/>
    </source>
</evidence>
<dbReference type="GO" id="GO:0046654">
    <property type="term" value="P:tetrahydrofolate biosynthetic process"/>
    <property type="evidence" value="ECO:0007669"/>
    <property type="project" value="InterPro"/>
</dbReference>
<dbReference type="GO" id="GO:0050661">
    <property type="term" value="F:NADP binding"/>
    <property type="evidence" value="ECO:0007669"/>
    <property type="project" value="InterPro"/>
</dbReference>
<dbReference type="GO" id="GO:0006730">
    <property type="term" value="P:one-carbon metabolic process"/>
    <property type="evidence" value="ECO:0007669"/>
    <property type="project" value="UniProtKB-KW"/>
</dbReference>
<dbReference type="EC" id="1.5.1.3" evidence="2"/>
<dbReference type="FunFam" id="3.40.430.10:FF:000003">
    <property type="entry name" value="Bifunctional dihydrofolate reductase-thymidylate synthase"/>
    <property type="match status" value="1"/>
</dbReference>
<dbReference type="InterPro" id="IPR024072">
    <property type="entry name" value="DHFR-like_dom_sf"/>
</dbReference>
<dbReference type="InterPro" id="IPR012259">
    <property type="entry name" value="DHFR"/>
</dbReference>
<evidence type="ECO:0000256" key="6">
    <source>
        <dbReference type="RuleBase" id="RU004474"/>
    </source>
</evidence>
<feature type="domain" description="DHFR" evidence="7">
    <location>
        <begin position="53"/>
        <end position="230"/>
    </location>
</feature>
<dbReference type="PROSITE" id="PS00075">
    <property type="entry name" value="DHFR_1"/>
    <property type="match status" value="1"/>
</dbReference>
<dbReference type="InterPro" id="IPR017925">
    <property type="entry name" value="DHFR_CS"/>
</dbReference>
<accession>A0AAD5G8L5</accession>
<dbReference type="PANTHER" id="PTHR48069">
    <property type="entry name" value="DIHYDROFOLATE REDUCTASE"/>
    <property type="match status" value="1"/>
</dbReference>
<keyword evidence="5" id="KW-0560">Oxidoreductase</keyword>
<dbReference type="GO" id="GO:0046655">
    <property type="term" value="P:folic acid metabolic process"/>
    <property type="evidence" value="ECO:0007669"/>
    <property type="project" value="TreeGrafter"/>
</dbReference>
<dbReference type="GO" id="GO:0004146">
    <property type="term" value="F:dihydrofolate reductase activity"/>
    <property type="evidence" value="ECO:0007669"/>
    <property type="project" value="UniProtKB-EC"/>
</dbReference>
<evidence type="ECO:0000256" key="2">
    <source>
        <dbReference type="ARBA" id="ARBA00012856"/>
    </source>
</evidence>
<keyword evidence="3" id="KW-0554">One-carbon metabolism</keyword>
<dbReference type="PRINTS" id="PR00070">
    <property type="entry name" value="DHFR"/>
</dbReference>
<dbReference type="EMBL" id="JAMZMK010010483">
    <property type="protein sequence ID" value="KAI7731293.1"/>
    <property type="molecule type" value="Genomic_DNA"/>
</dbReference>
<dbReference type="CDD" id="cd00209">
    <property type="entry name" value="DHFR"/>
    <property type="match status" value="1"/>
</dbReference>
<protein>
    <recommendedName>
        <fullName evidence="2">dihydrofolate reductase</fullName>
        <ecNumber evidence="2">1.5.1.3</ecNumber>
    </recommendedName>
</protein>
<dbReference type="GO" id="GO:0005739">
    <property type="term" value="C:mitochondrion"/>
    <property type="evidence" value="ECO:0007669"/>
    <property type="project" value="TreeGrafter"/>
</dbReference>
<evidence type="ECO:0000313" key="8">
    <source>
        <dbReference type="EMBL" id="KAI7731293.1"/>
    </source>
</evidence>
<evidence type="ECO:0000259" key="7">
    <source>
        <dbReference type="PROSITE" id="PS51330"/>
    </source>
</evidence>
<keyword evidence="4" id="KW-0521">NADP</keyword>
<evidence type="ECO:0000256" key="5">
    <source>
        <dbReference type="ARBA" id="ARBA00023002"/>
    </source>
</evidence>
<comment type="caution">
    <text evidence="8">The sequence shown here is derived from an EMBL/GenBank/DDBJ whole genome shotgun (WGS) entry which is preliminary data.</text>
</comment>
<dbReference type="PANTHER" id="PTHR48069:SF3">
    <property type="entry name" value="DIHYDROFOLATE REDUCTASE"/>
    <property type="match status" value="1"/>
</dbReference>
<comment type="pathway">
    <text evidence="1">Cofactor biosynthesis; tetrahydrofolate biosynthesis; 5,6,7,8-tetrahydrofolate from 7,8-dihydrofolate: step 1/1.</text>
</comment>
<dbReference type="InterPro" id="IPR001796">
    <property type="entry name" value="DHFR_dom"/>
</dbReference>
<name>A0AAD5G8L5_AMBAR</name>
<organism evidence="8 9">
    <name type="scientific">Ambrosia artemisiifolia</name>
    <name type="common">Common ragweed</name>
    <dbReference type="NCBI Taxonomy" id="4212"/>
    <lineage>
        <taxon>Eukaryota</taxon>
        <taxon>Viridiplantae</taxon>
        <taxon>Streptophyta</taxon>
        <taxon>Embryophyta</taxon>
        <taxon>Tracheophyta</taxon>
        <taxon>Spermatophyta</taxon>
        <taxon>Magnoliopsida</taxon>
        <taxon>eudicotyledons</taxon>
        <taxon>Gunneridae</taxon>
        <taxon>Pentapetalae</taxon>
        <taxon>asterids</taxon>
        <taxon>campanulids</taxon>
        <taxon>Asterales</taxon>
        <taxon>Asteraceae</taxon>
        <taxon>Asteroideae</taxon>
        <taxon>Heliantheae alliance</taxon>
        <taxon>Heliantheae</taxon>
        <taxon>Ambrosia</taxon>
    </lineage>
</organism>
<dbReference type="Proteomes" id="UP001206925">
    <property type="component" value="Unassembled WGS sequence"/>
</dbReference>
<reference evidence="8" key="1">
    <citation type="submission" date="2022-06" db="EMBL/GenBank/DDBJ databases">
        <title>Uncovering the hologenomic basis of an extraordinary plant invasion.</title>
        <authorList>
            <person name="Bieker V.C."/>
            <person name="Martin M.D."/>
            <person name="Gilbert T."/>
            <person name="Hodgins K."/>
            <person name="Battlay P."/>
            <person name="Petersen B."/>
            <person name="Wilson J."/>
        </authorList>
    </citation>
    <scope>NUCLEOTIDE SEQUENCE</scope>
    <source>
        <strain evidence="8">AA19_3_7</strain>
        <tissue evidence="8">Leaf</tissue>
    </source>
</reference>
<keyword evidence="9" id="KW-1185">Reference proteome</keyword>
<dbReference type="AlphaFoldDB" id="A0AAD5G8L5"/>
<dbReference type="SUPFAM" id="SSF53597">
    <property type="entry name" value="Dihydrofolate reductase-like"/>
    <property type="match status" value="1"/>
</dbReference>
<evidence type="ECO:0000256" key="3">
    <source>
        <dbReference type="ARBA" id="ARBA00022563"/>
    </source>
</evidence>